<comment type="similarity">
    <text evidence="1">Belongs to the universal stress protein A family.</text>
</comment>
<dbReference type="PANTHER" id="PTHR46268:SF27">
    <property type="entry name" value="UNIVERSAL STRESS PROTEIN RV2623"/>
    <property type="match status" value="1"/>
</dbReference>
<protein>
    <submittedName>
        <fullName evidence="5">Nucleotide-binding universal stress protein, UspA family</fullName>
    </submittedName>
</protein>
<evidence type="ECO:0000313" key="5">
    <source>
        <dbReference type="EMBL" id="SDC21569.1"/>
    </source>
</evidence>
<evidence type="ECO:0000259" key="4">
    <source>
        <dbReference type="Pfam" id="PF00582"/>
    </source>
</evidence>
<evidence type="ECO:0000313" key="6">
    <source>
        <dbReference type="Proteomes" id="UP000199501"/>
    </source>
</evidence>
<keyword evidence="2" id="KW-0547">Nucleotide-binding</keyword>
<dbReference type="InterPro" id="IPR006015">
    <property type="entry name" value="Universal_stress_UspA"/>
</dbReference>
<evidence type="ECO:0000256" key="1">
    <source>
        <dbReference type="ARBA" id="ARBA00008791"/>
    </source>
</evidence>
<gene>
    <name evidence="5" type="ORF">SAMN05216174_101536</name>
</gene>
<reference evidence="6" key="1">
    <citation type="submission" date="2016-10" db="EMBL/GenBank/DDBJ databases">
        <authorList>
            <person name="Varghese N."/>
            <person name="Submissions S."/>
        </authorList>
    </citation>
    <scope>NUCLEOTIDE SEQUENCE [LARGE SCALE GENOMIC DNA]</scope>
    <source>
        <strain evidence="6">IBRC-M 10403</strain>
    </source>
</reference>
<feature type="domain" description="UspA" evidence="4">
    <location>
        <begin position="12"/>
        <end position="149"/>
    </location>
</feature>
<dbReference type="PANTHER" id="PTHR46268">
    <property type="entry name" value="STRESS RESPONSE PROTEIN NHAX"/>
    <property type="match status" value="1"/>
</dbReference>
<evidence type="ECO:0000256" key="3">
    <source>
        <dbReference type="ARBA" id="ARBA00022840"/>
    </source>
</evidence>
<dbReference type="PRINTS" id="PR01438">
    <property type="entry name" value="UNVRSLSTRESS"/>
</dbReference>
<keyword evidence="3" id="KW-0067">ATP-binding</keyword>
<dbReference type="InterPro" id="IPR014729">
    <property type="entry name" value="Rossmann-like_a/b/a_fold"/>
</dbReference>
<keyword evidence="6" id="KW-1185">Reference proteome</keyword>
<evidence type="ECO:0000256" key="2">
    <source>
        <dbReference type="ARBA" id="ARBA00022741"/>
    </source>
</evidence>
<name>A0A1G6JS44_9PSEU</name>
<dbReference type="Pfam" id="PF00582">
    <property type="entry name" value="Usp"/>
    <property type="match status" value="2"/>
</dbReference>
<dbReference type="GO" id="GO:0005524">
    <property type="term" value="F:ATP binding"/>
    <property type="evidence" value="ECO:0007669"/>
    <property type="project" value="UniProtKB-KW"/>
</dbReference>
<dbReference type="OrthoDB" id="3404132at2"/>
<sequence>MNDVTESSVERSVFVGVDGSESAGRVLRWAVAEAGRRGTGLVVVSVYAWPVSGYPDGLVVAQELRRGLRAQAEETVRAAVAVVAGEAPGLAVRGEVREGAVAAQLIACSRDAGVLVLGSRGLGGFSGLLLGSVAVALAAHGHCPVVVVRAESRVPLSGRVVVGVDGGPGDDDVLAFAFAHAAGAGAAVVAVHAWSDTTIEVAHVVERAAFDWGVLARQARDALVERLGRWRAKYPDVPVESVVARERPVCLLLDQAVDASLVVVGSRGRGGFAGLVLGSVSQAVVRHAPCPVAVVRTERTRGDQ</sequence>
<dbReference type="AlphaFoldDB" id="A0A1G6JS44"/>
<dbReference type="STRING" id="1271860.SAMN05216174_101536"/>
<dbReference type="InterPro" id="IPR006016">
    <property type="entry name" value="UspA"/>
</dbReference>
<dbReference type="SUPFAM" id="SSF52402">
    <property type="entry name" value="Adenine nucleotide alpha hydrolases-like"/>
    <property type="match status" value="2"/>
</dbReference>
<proteinExistence type="inferred from homology"/>
<dbReference type="Proteomes" id="UP000199501">
    <property type="component" value="Unassembled WGS sequence"/>
</dbReference>
<accession>A0A1G6JS44</accession>
<dbReference type="EMBL" id="FMZZ01000001">
    <property type="protein sequence ID" value="SDC21569.1"/>
    <property type="molecule type" value="Genomic_DNA"/>
</dbReference>
<feature type="domain" description="UspA" evidence="4">
    <location>
        <begin position="159"/>
        <end position="296"/>
    </location>
</feature>
<dbReference type="RefSeq" id="WP_091447799.1">
    <property type="nucleotide sequence ID" value="NZ_FMZZ01000001.1"/>
</dbReference>
<dbReference type="Gene3D" id="3.40.50.620">
    <property type="entry name" value="HUPs"/>
    <property type="match status" value="2"/>
</dbReference>
<organism evidence="5 6">
    <name type="scientific">Actinokineospora iranica</name>
    <dbReference type="NCBI Taxonomy" id="1271860"/>
    <lineage>
        <taxon>Bacteria</taxon>
        <taxon>Bacillati</taxon>
        <taxon>Actinomycetota</taxon>
        <taxon>Actinomycetes</taxon>
        <taxon>Pseudonocardiales</taxon>
        <taxon>Pseudonocardiaceae</taxon>
        <taxon>Actinokineospora</taxon>
    </lineage>
</organism>